<evidence type="ECO:0000256" key="1">
    <source>
        <dbReference type="SAM" id="MobiDB-lite"/>
    </source>
</evidence>
<evidence type="ECO:0000259" key="2">
    <source>
        <dbReference type="Pfam" id="PF13873"/>
    </source>
</evidence>
<feature type="compositionally biased region" description="Polar residues" evidence="1">
    <location>
        <begin position="332"/>
        <end position="342"/>
    </location>
</feature>
<feature type="compositionally biased region" description="Basic residues" evidence="1">
    <location>
        <begin position="560"/>
        <end position="569"/>
    </location>
</feature>
<feature type="region of interest" description="Disordered" evidence="1">
    <location>
        <begin position="424"/>
        <end position="656"/>
    </location>
</feature>
<evidence type="ECO:0000313" key="3">
    <source>
        <dbReference type="EMBL" id="KAJ1194276.1"/>
    </source>
</evidence>
<feature type="compositionally biased region" description="Low complexity" evidence="1">
    <location>
        <begin position="183"/>
        <end position="216"/>
    </location>
</feature>
<dbReference type="PANTHER" id="PTHR23098:SF16">
    <property type="entry name" value="REGULATORY PROTEIN ZESTE"/>
    <property type="match status" value="1"/>
</dbReference>
<feature type="compositionally biased region" description="Low complexity" evidence="1">
    <location>
        <begin position="472"/>
        <end position="493"/>
    </location>
</feature>
<accession>A0AAV7V141</accession>
<dbReference type="GO" id="GO:0005634">
    <property type="term" value="C:nucleus"/>
    <property type="evidence" value="ECO:0007669"/>
    <property type="project" value="TreeGrafter"/>
</dbReference>
<keyword evidence="4" id="KW-1185">Reference proteome</keyword>
<dbReference type="EMBL" id="JANPWB010000004">
    <property type="protein sequence ID" value="KAJ1194276.1"/>
    <property type="molecule type" value="Genomic_DNA"/>
</dbReference>
<feature type="region of interest" description="Disordered" evidence="1">
    <location>
        <begin position="149"/>
        <end position="238"/>
    </location>
</feature>
<feature type="compositionally biased region" description="Polar residues" evidence="1">
    <location>
        <begin position="522"/>
        <end position="532"/>
    </location>
</feature>
<feature type="compositionally biased region" description="Basic and acidic residues" evidence="1">
    <location>
        <begin position="596"/>
        <end position="609"/>
    </location>
</feature>
<comment type="caution">
    <text evidence="3">The sequence shown here is derived from an EMBL/GenBank/DDBJ whole genome shotgun (WGS) entry which is preliminary data.</text>
</comment>
<dbReference type="Proteomes" id="UP001066276">
    <property type="component" value="Chromosome 2_2"/>
</dbReference>
<dbReference type="PANTHER" id="PTHR23098">
    <property type="entry name" value="AGAP001331-PA-RELATED"/>
    <property type="match status" value="1"/>
</dbReference>
<sequence length="656" mass="67997">MAAATGERAPAFTSEELEKLVDGVLPQYALLYGPPDQQVSAHQKIDIWRAIAKDVRTLGLHNRRGTHCRKNWEDIHRGSRKTAEALLGMASQRRRGASRQLTPLMSRILAVAYPDLDGRVRTSQQTQGGGGEVASEHEGAASHMALEGHATDSEFTSETEGEGSSTTGTRGDISDTDTSSEGSSLVVAATSVPTATTGTAATQRTSSALPAAPLRSPRARSHTKAGISFAPGTSGPAPVTPAALSEEVIDLLRTLIVGQSTLLNAIQGVEREVHRSNAYLEGIHSGQAAHQRSFNALASALTAAIVPVSGLPPPTSSTQSHSPVPLPIPDTPTDQPAHTSTPKGSSSRHKHHTSHKHSHKQQPHADIPTATASSVSPSSSSPSSLPVTSPLTLACTTSSATTSITSTPTRTLCTRAVTTPTAIYTSPVSSPSVSVTPSSKPHKRRQPPTQQPSTSRQPPSQAPAPKDTRLDSPTTTSSSSTPIPTAPTLPTAPKKFFLSKINLFPSPDPSPPSRKSPISTSATTTPGPTRSIVQGYWSPPPSRAATLASSKGTASPPPGKKTKKGKARRERPETAASKGTTLAPSGCGVPPGTSTKGDKGHRESRKDGKGSTADTSGSRRAAQEGPTSPFPGVKEDTHGPGTPAQEGPGSEKSDGE</sequence>
<feature type="compositionally biased region" description="Low complexity" evidence="1">
    <location>
        <begin position="368"/>
        <end position="389"/>
    </location>
</feature>
<protein>
    <recommendedName>
        <fullName evidence="2">Myb/SANT-like DNA-binding domain-containing protein</fullName>
    </recommendedName>
</protein>
<dbReference type="InterPro" id="IPR028002">
    <property type="entry name" value="Myb_DNA-bind_5"/>
</dbReference>
<dbReference type="Pfam" id="PF13873">
    <property type="entry name" value="Myb_DNA-bind_5"/>
    <property type="match status" value="1"/>
</dbReference>
<proteinExistence type="predicted"/>
<gene>
    <name evidence="3" type="ORF">NDU88_003565</name>
</gene>
<feature type="region of interest" description="Disordered" evidence="1">
    <location>
        <begin position="311"/>
        <end position="389"/>
    </location>
</feature>
<reference evidence="3" key="1">
    <citation type="journal article" date="2022" name="bioRxiv">
        <title>Sequencing and chromosome-scale assembly of the giantPleurodeles waltlgenome.</title>
        <authorList>
            <person name="Brown T."/>
            <person name="Elewa A."/>
            <person name="Iarovenko S."/>
            <person name="Subramanian E."/>
            <person name="Araus A.J."/>
            <person name="Petzold A."/>
            <person name="Susuki M."/>
            <person name="Suzuki K.-i.T."/>
            <person name="Hayashi T."/>
            <person name="Toyoda A."/>
            <person name="Oliveira C."/>
            <person name="Osipova E."/>
            <person name="Leigh N.D."/>
            <person name="Simon A."/>
            <person name="Yun M.H."/>
        </authorList>
    </citation>
    <scope>NUCLEOTIDE SEQUENCE</scope>
    <source>
        <strain evidence="3">20211129_DDA</strain>
        <tissue evidence="3">Liver</tissue>
    </source>
</reference>
<feature type="domain" description="Myb/SANT-like DNA-binding" evidence="2">
    <location>
        <begin position="8"/>
        <end position="81"/>
    </location>
</feature>
<feature type="compositionally biased region" description="Low complexity" evidence="1">
    <location>
        <begin position="162"/>
        <end position="171"/>
    </location>
</feature>
<evidence type="ECO:0000313" key="4">
    <source>
        <dbReference type="Proteomes" id="UP001066276"/>
    </source>
</evidence>
<feature type="compositionally biased region" description="Basic residues" evidence="1">
    <location>
        <begin position="346"/>
        <end position="362"/>
    </location>
</feature>
<dbReference type="AlphaFoldDB" id="A0AAV7V141"/>
<organism evidence="3 4">
    <name type="scientific">Pleurodeles waltl</name>
    <name type="common">Iberian ribbed newt</name>
    <dbReference type="NCBI Taxonomy" id="8319"/>
    <lineage>
        <taxon>Eukaryota</taxon>
        <taxon>Metazoa</taxon>
        <taxon>Chordata</taxon>
        <taxon>Craniata</taxon>
        <taxon>Vertebrata</taxon>
        <taxon>Euteleostomi</taxon>
        <taxon>Amphibia</taxon>
        <taxon>Batrachia</taxon>
        <taxon>Caudata</taxon>
        <taxon>Salamandroidea</taxon>
        <taxon>Salamandridae</taxon>
        <taxon>Pleurodelinae</taxon>
        <taxon>Pleurodeles</taxon>
    </lineage>
</organism>
<feature type="compositionally biased region" description="Low complexity" evidence="1">
    <location>
        <begin position="447"/>
        <end position="465"/>
    </location>
</feature>
<name>A0AAV7V141_PLEWA</name>
<feature type="compositionally biased region" description="Low complexity" evidence="1">
    <location>
        <begin position="425"/>
        <end position="439"/>
    </location>
</feature>